<feature type="signal peptide" evidence="5">
    <location>
        <begin position="1"/>
        <end position="31"/>
    </location>
</feature>
<evidence type="ECO:0000313" key="7">
    <source>
        <dbReference type="Proteomes" id="UP000509568"/>
    </source>
</evidence>
<comment type="similarity">
    <text evidence="1">Belongs to the short-chain dehydrogenases/reductases (SDR) family.</text>
</comment>
<evidence type="ECO:0000256" key="4">
    <source>
        <dbReference type="SAM" id="MobiDB-lite"/>
    </source>
</evidence>
<dbReference type="InterPro" id="IPR036291">
    <property type="entry name" value="NAD(P)-bd_dom_sf"/>
</dbReference>
<gene>
    <name evidence="6" type="ORF">HWQ56_10490</name>
</gene>
<evidence type="ECO:0000256" key="1">
    <source>
        <dbReference type="ARBA" id="ARBA00006484"/>
    </source>
</evidence>
<accession>A0A7D5HFQ0</accession>
<dbReference type="PRINTS" id="PR00081">
    <property type="entry name" value="GDHRDH"/>
</dbReference>
<dbReference type="SUPFAM" id="SSF51735">
    <property type="entry name" value="NAD(P)-binding Rossmann-fold domains"/>
    <property type="match status" value="1"/>
</dbReference>
<keyword evidence="7" id="KW-1185">Reference proteome</keyword>
<feature type="chain" id="PRO_5028910830" description="Uncharacterized oxidoreductase YghA" evidence="5">
    <location>
        <begin position="32"/>
        <end position="330"/>
    </location>
</feature>
<dbReference type="InterPro" id="IPR006311">
    <property type="entry name" value="TAT_signal"/>
</dbReference>
<protein>
    <recommendedName>
        <fullName evidence="3">Uncharacterized oxidoreductase YghA</fullName>
    </recommendedName>
</protein>
<evidence type="ECO:0000313" key="6">
    <source>
        <dbReference type="EMBL" id="QKZ04186.1"/>
    </source>
</evidence>
<keyword evidence="2" id="KW-0560">Oxidoreductase</keyword>
<evidence type="ECO:0000256" key="3">
    <source>
        <dbReference type="ARBA" id="ARBA00067437"/>
    </source>
</evidence>
<dbReference type="Proteomes" id="UP000509568">
    <property type="component" value="Chromosome"/>
</dbReference>
<dbReference type="RefSeq" id="WP_176570404.1">
    <property type="nucleotide sequence ID" value="NZ_CP056030.1"/>
</dbReference>
<dbReference type="FunFam" id="3.40.50.720:FF:000097">
    <property type="entry name" value="SDR family oxidoreductase"/>
    <property type="match status" value="1"/>
</dbReference>
<dbReference type="InterPro" id="IPR002347">
    <property type="entry name" value="SDR_fam"/>
</dbReference>
<dbReference type="PRINTS" id="PR00080">
    <property type="entry name" value="SDRFAMILY"/>
</dbReference>
<dbReference type="PROSITE" id="PS51318">
    <property type="entry name" value="TAT"/>
    <property type="match status" value="1"/>
</dbReference>
<dbReference type="Pfam" id="PF13561">
    <property type="entry name" value="adh_short_C2"/>
    <property type="match status" value="1"/>
</dbReference>
<dbReference type="Gene3D" id="3.40.50.720">
    <property type="entry name" value="NAD(P)-binding Rossmann-like Domain"/>
    <property type="match status" value="1"/>
</dbReference>
<dbReference type="PANTHER" id="PTHR48107:SF16">
    <property type="entry name" value="NADPH-DEPENDENT ALDEHYDE REDUCTASE 1, CHLOROPLASTIC"/>
    <property type="match status" value="1"/>
</dbReference>
<proteinExistence type="inferred from homology"/>
<dbReference type="PROSITE" id="PS00061">
    <property type="entry name" value="ADH_SHORT"/>
    <property type="match status" value="1"/>
</dbReference>
<dbReference type="InterPro" id="IPR020904">
    <property type="entry name" value="Sc_DH/Rdtase_CS"/>
</dbReference>
<reference evidence="6 7" key="1">
    <citation type="submission" date="2020-06" db="EMBL/GenBank/DDBJ databases">
        <title>Pseudomonas eucalypticola sp. nov., an endophyte of Eucalyptus dunnii leaves with biocontrol ability of eucalyptus leaf blight.</title>
        <authorList>
            <person name="Liu Y."/>
            <person name="Song Z."/>
            <person name="Zeng H."/>
            <person name="Lu M."/>
            <person name="Wang X."/>
            <person name="Lian X."/>
            <person name="Zhang Q."/>
        </authorList>
    </citation>
    <scope>NUCLEOTIDE SEQUENCE [LARGE SCALE GENOMIC DNA]</scope>
    <source>
        <strain evidence="6 7">NP-1</strain>
    </source>
</reference>
<dbReference type="KEGG" id="pez:HWQ56_10490"/>
<organism evidence="6 7">
    <name type="scientific">Pseudomonas eucalypticola</name>
    <dbReference type="NCBI Taxonomy" id="2599595"/>
    <lineage>
        <taxon>Bacteria</taxon>
        <taxon>Pseudomonadati</taxon>
        <taxon>Pseudomonadota</taxon>
        <taxon>Gammaproteobacteria</taxon>
        <taxon>Pseudomonadales</taxon>
        <taxon>Pseudomonadaceae</taxon>
        <taxon>Pseudomonas</taxon>
    </lineage>
</organism>
<sequence>MEDFKPSRRYLLQGAAITAAVGFAAPSMAQAATATATAPLRNPQSGFPKPPFTEQSQPWPGLAGSMSPRPDHGEHSYQGSGQLVGRKALITGGDSGIGRAVAIAFAREGADVAINYLPAEETDAREVVRLIQDAGRKAVALPGDLRDPEFCRSLVQQAHQALGGLDVLISNAGRQHSFDSILDIPDDQFDWTVKTNLYAMFWVTKAAVALMPEGAAIVYTASVNAYDPSKNLLDYSMTKAGIANFSKCLAKQLADRGIRVNAVAPGPFWTPLQVSGGQTMEKLKAFGSDTPLKRPGQPAEIASLYVQLASATSTYVTGQVFGASGGAGQP</sequence>
<dbReference type="EMBL" id="CP056030">
    <property type="protein sequence ID" value="QKZ04186.1"/>
    <property type="molecule type" value="Genomic_DNA"/>
</dbReference>
<evidence type="ECO:0000256" key="5">
    <source>
        <dbReference type="SAM" id="SignalP"/>
    </source>
</evidence>
<feature type="region of interest" description="Disordered" evidence="4">
    <location>
        <begin position="39"/>
        <end position="79"/>
    </location>
</feature>
<name>A0A7D5HFQ0_9PSED</name>
<dbReference type="GO" id="GO:0016614">
    <property type="term" value="F:oxidoreductase activity, acting on CH-OH group of donors"/>
    <property type="evidence" value="ECO:0007669"/>
    <property type="project" value="UniProtKB-ARBA"/>
</dbReference>
<keyword evidence="5" id="KW-0732">Signal</keyword>
<dbReference type="AlphaFoldDB" id="A0A7D5HFQ0"/>
<dbReference type="PANTHER" id="PTHR48107">
    <property type="entry name" value="NADPH-DEPENDENT ALDEHYDE REDUCTASE-LIKE PROTEIN, CHLOROPLASTIC-RELATED"/>
    <property type="match status" value="1"/>
</dbReference>
<evidence type="ECO:0000256" key="2">
    <source>
        <dbReference type="ARBA" id="ARBA00023002"/>
    </source>
</evidence>